<dbReference type="PANTHER" id="PTHR43041:SF1">
    <property type="entry name" value="METALLO-BETA-LACTAMASE DOMAIN-CONTAINING PROTEIN"/>
    <property type="match status" value="1"/>
</dbReference>
<dbReference type="InterPro" id="IPR045761">
    <property type="entry name" value="ODP_dom"/>
</dbReference>
<gene>
    <name evidence="2" type="ORF">SAMN02745216_00601</name>
</gene>
<protein>
    <submittedName>
        <fullName evidence="2">Metallo-beta-lactamase superfamily protein</fullName>
    </submittedName>
</protein>
<dbReference type="Proteomes" id="UP000183994">
    <property type="component" value="Unassembled WGS sequence"/>
</dbReference>
<dbReference type="AlphaFoldDB" id="A0A1M6EA07"/>
<sequence length="249" mass="27905">MIKLFESADHVNVMYNDLGSGAMVQANQHLVVHKGEGLVLDPGGHKIYSKFFPEIAGILSINNLKHIFFSHQDPDIIAAANGWLMVTDATAYLSTIWTRFITHFGVDELVIDRIKPIPDEGMVIEVAGERFPLIPAHFLHSSGNFQVYDPVAKILYSGDLGASLGQDYAIVEDFDNHIQYMEGFHKRYIPTSKVLKMWVNTVRKLDIEIIAPQHGAVFGNREMSNKFIDWISTMSCGLDLMDAEFPIPA</sequence>
<evidence type="ECO:0000259" key="1">
    <source>
        <dbReference type="SMART" id="SM00849"/>
    </source>
</evidence>
<dbReference type="InterPro" id="IPR001279">
    <property type="entry name" value="Metallo-B-lactamas"/>
</dbReference>
<feature type="domain" description="Metallo-beta-lactamase" evidence="1">
    <location>
        <begin position="25"/>
        <end position="214"/>
    </location>
</feature>
<dbReference type="PANTHER" id="PTHR43041">
    <property type="entry name" value="HYDROLASE, METALLO-BETA-LACTAMASE SUPERFAMILY"/>
    <property type="match status" value="1"/>
</dbReference>
<evidence type="ECO:0000313" key="2">
    <source>
        <dbReference type="EMBL" id="SHI82291.1"/>
    </source>
</evidence>
<proteinExistence type="predicted"/>
<dbReference type="EMBL" id="FQZU01000002">
    <property type="protein sequence ID" value="SHI82291.1"/>
    <property type="molecule type" value="Genomic_DNA"/>
</dbReference>
<dbReference type="RefSeq" id="WP_073472719.1">
    <property type="nucleotide sequence ID" value="NZ_FQZU01000002.1"/>
</dbReference>
<dbReference type="OrthoDB" id="9768433at2"/>
<dbReference type="InterPro" id="IPR036866">
    <property type="entry name" value="RibonucZ/Hydroxyglut_hydro"/>
</dbReference>
<organism evidence="2 3">
    <name type="scientific">Desulfatibacillum alkenivorans DSM 16219</name>
    <dbReference type="NCBI Taxonomy" id="1121393"/>
    <lineage>
        <taxon>Bacteria</taxon>
        <taxon>Pseudomonadati</taxon>
        <taxon>Thermodesulfobacteriota</taxon>
        <taxon>Desulfobacteria</taxon>
        <taxon>Desulfobacterales</taxon>
        <taxon>Desulfatibacillaceae</taxon>
        <taxon>Desulfatibacillum</taxon>
    </lineage>
</organism>
<dbReference type="STRING" id="1121393.SAMN02745216_00601"/>
<dbReference type="Pfam" id="PF19583">
    <property type="entry name" value="ODP"/>
    <property type="match status" value="1"/>
</dbReference>
<reference evidence="3" key="1">
    <citation type="submission" date="2016-11" db="EMBL/GenBank/DDBJ databases">
        <authorList>
            <person name="Varghese N."/>
            <person name="Submissions S."/>
        </authorList>
    </citation>
    <scope>NUCLEOTIDE SEQUENCE [LARGE SCALE GENOMIC DNA]</scope>
    <source>
        <strain evidence="3">DSM 16219</strain>
    </source>
</reference>
<dbReference type="SMART" id="SM00849">
    <property type="entry name" value="Lactamase_B"/>
    <property type="match status" value="1"/>
</dbReference>
<dbReference type="SUPFAM" id="SSF56281">
    <property type="entry name" value="Metallo-hydrolase/oxidoreductase"/>
    <property type="match status" value="1"/>
</dbReference>
<keyword evidence="3" id="KW-1185">Reference proteome</keyword>
<dbReference type="Gene3D" id="3.60.15.10">
    <property type="entry name" value="Ribonuclease Z/Hydroxyacylglutathione hydrolase-like"/>
    <property type="match status" value="1"/>
</dbReference>
<accession>A0A1M6EA07</accession>
<name>A0A1M6EA07_9BACT</name>
<evidence type="ECO:0000313" key="3">
    <source>
        <dbReference type="Proteomes" id="UP000183994"/>
    </source>
</evidence>